<name>A0A6A6H7R9_VIRVR</name>
<evidence type="ECO:0000313" key="1">
    <source>
        <dbReference type="EMBL" id="KAF2234042.1"/>
    </source>
</evidence>
<sequence length="144" mass="16741">MLQFFSCVCHGHVPEQGPRDFWEIAFTLMALRDQSNVRKPASTSQRAPPTKQRVPFEPRSIDELHVCPDWRKTKYSDVCAKKEMGKPLVTENCNFKKLPYCLELIHPVKKTAPERTSIHHSFSSKEVLHSECTARCRSNERKMR</sequence>
<gene>
    <name evidence="1" type="ORF">EV356DRAFT_502657</name>
</gene>
<reference evidence="1" key="1">
    <citation type="journal article" date="2020" name="Stud. Mycol.">
        <title>101 Dothideomycetes genomes: a test case for predicting lifestyles and emergence of pathogens.</title>
        <authorList>
            <person name="Haridas S."/>
            <person name="Albert R."/>
            <person name="Binder M."/>
            <person name="Bloem J."/>
            <person name="Labutti K."/>
            <person name="Salamov A."/>
            <person name="Andreopoulos B."/>
            <person name="Baker S."/>
            <person name="Barry K."/>
            <person name="Bills G."/>
            <person name="Bluhm B."/>
            <person name="Cannon C."/>
            <person name="Castanera R."/>
            <person name="Culley D."/>
            <person name="Daum C."/>
            <person name="Ezra D."/>
            <person name="Gonzalez J."/>
            <person name="Henrissat B."/>
            <person name="Kuo A."/>
            <person name="Liang C."/>
            <person name="Lipzen A."/>
            <person name="Lutzoni F."/>
            <person name="Magnuson J."/>
            <person name="Mondo S."/>
            <person name="Nolan M."/>
            <person name="Ohm R."/>
            <person name="Pangilinan J."/>
            <person name="Park H.-J."/>
            <person name="Ramirez L."/>
            <person name="Alfaro M."/>
            <person name="Sun H."/>
            <person name="Tritt A."/>
            <person name="Yoshinaga Y."/>
            <person name="Zwiers L.-H."/>
            <person name="Turgeon B."/>
            <person name="Goodwin S."/>
            <person name="Spatafora J."/>
            <person name="Crous P."/>
            <person name="Grigoriev I."/>
        </authorList>
    </citation>
    <scope>NUCLEOTIDE SEQUENCE</scope>
    <source>
        <strain evidence="1">Tuck. ex Michener</strain>
    </source>
</reference>
<proteinExistence type="predicted"/>
<evidence type="ECO:0000313" key="2">
    <source>
        <dbReference type="Proteomes" id="UP000800092"/>
    </source>
</evidence>
<dbReference type="AlphaFoldDB" id="A0A6A6H7R9"/>
<accession>A0A6A6H7R9</accession>
<dbReference type="EMBL" id="ML991801">
    <property type="protein sequence ID" value="KAF2234042.1"/>
    <property type="molecule type" value="Genomic_DNA"/>
</dbReference>
<organism evidence="1 2">
    <name type="scientific">Viridothelium virens</name>
    <name type="common">Speckled blister lichen</name>
    <name type="synonym">Trypethelium virens</name>
    <dbReference type="NCBI Taxonomy" id="1048519"/>
    <lineage>
        <taxon>Eukaryota</taxon>
        <taxon>Fungi</taxon>
        <taxon>Dikarya</taxon>
        <taxon>Ascomycota</taxon>
        <taxon>Pezizomycotina</taxon>
        <taxon>Dothideomycetes</taxon>
        <taxon>Dothideomycetes incertae sedis</taxon>
        <taxon>Trypetheliales</taxon>
        <taxon>Trypetheliaceae</taxon>
        <taxon>Viridothelium</taxon>
    </lineage>
</organism>
<dbReference type="Proteomes" id="UP000800092">
    <property type="component" value="Unassembled WGS sequence"/>
</dbReference>
<keyword evidence="2" id="KW-1185">Reference proteome</keyword>
<protein>
    <submittedName>
        <fullName evidence="1">Uncharacterized protein</fullName>
    </submittedName>
</protein>